<organism evidence="1 2">
    <name type="scientific">Halomarina salina</name>
    <dbReference type="NCBI Taxonomy" id="1872699"/>
    <lineage>
        <taxon>Archaea</taxon>
        <taxon>Methanobacteriati</taxon>
        <taxon>Methanobacteriota</taxon>
        <taxon>Stenosarchaea group</taxon>
        <taxon>Halobacteria</taxon>
        <taxon>Halobacteriales</taxon>
        <taxon>Natronomonadaceae</taxon>
        <taxon>Halomarina</taxon>
    </lineage>
</organism>
<accession>A0ABD5RHJ9</accession>
<reference evidence="1 2" key="1">
    <citation type="journal article" date="2019" name="Int. J. Syst. Evol. Microbiol.">
        <title>The Global Catalogue of Microorganisms (GCM) 10K type strain sequencing project: providing services to taxonomists for standard genome sequencing and annotation.</title>
        <authorList>
            <consortium name="The Broad Institute Genomics Platform"/>
            <consortium name="The Broad Institute Genome Sequencing Center for Infectious Disease"/>
            <person name="Wu L."/>
            <person name="Ma J."/>
        </authorList>
    </citation>
    <scope>NUCLEOTIDE SEQUENCE [LARGE SCALE GENOMIC DNA]</scope>
    <source>
        <strain evidence="1 2">CGMCC 1.12543</strain>
    </source>
</reference>
<comment type="caution">
    <text evidence="1">The sequence shown here is derived from an EMBL/GenBank/DDBJ whole genome shotgun (WGS) entry which is preliminary data.</text>
</comment>
<proteinExistence type="predicted"/>
<dbReference type="AlphaFoldDB" id="A0ABD5RHJ9"/>
<evidence type="ECO:0000313" key="1">
    <source>
        <dbReference type="EMBL" id="MFC5970038.1"/>
    </source>
</evidence>
<sequence length="79" mass="8781">MPGLTVPEEFDDWPFDARNFVLAQANTALELRQEICSLSGIAFDEERESDRATQFSKEEMAMLVMALGGPDRNGAEASR</sequence>
<gene>
    <name evidence="1" type="ORF">ACFPYI_01720</name>
</gene>
<dbReference type="EMBL" id="JBHSQH010000001">
    <property type="protein sequence ID" value="MFC5970038.1"/>
    <property type="molecule type" value="Genomic_DNA"/>
</dbReference>
<name>A0ABD5RHJ9_9EURY</name>
<dbReference type="Proteomes" id="UP001596099">
    <property type="component" value="Unassembled WGS sequence"/>
</dbReference>
<keyword evidence="2" id="KW-1185">Reference proteome</keyword>
<evidence type="ECO:0000313" key="2">
    <source>
        <dbReference type="Proteomes" id="UP001596099"/>
    </source>
</evidence>
<protein>
    <submittedName>
        <fullName evidence="1">Uncharacterized protein</fullName>
    </submittedName>
</protein>
<dbReference type="RefSeq" id="WP_247418667.1">
    <property type="nucleotide sequence ID" value="NZ_JALLGW010000002.1"/>
</dbReference>